<gene>
    <name evidence="1" type="ORF">DWV29_19765</name>
</gene>
<dbReference type="InterPro" id="IPR036583">
    <property type="entry name" value="23S_rRNA_IVS_sf"/>
</dbReference>
<dbReference type="EMBL" id="QSBM01000016">
    <property type="protein sequence ID" value="RGX26343.1"/>
    <property type="molecule type" value="Genomic_DNA"/>
</dbReference>
<evidence type="ECO:0008006" key="3">
    <source>
        <dbReference type="Google" id="ProtNLM"/>
    </source>
</evidence>
<evidence type="ECO:0000313" key="1">
    <source>
        <dbReference type="EMBL" id="RGX26343.1"/>
    </source>
</evidence>
<accession>A0A413FBB4</accession>
<dbReference type="Gene3D" id="1.20.1440.60">
    <property type="entry name" value="23S rRNA-intervening sequence"/>
    <property type="match status" value="1"/>
</dbReference>
<proteinExistence type="predicted"/>
<sequence>MGIQESAYDLSVRIAEAVRYLKEEVGEFPLSDKLLDCGVRAGISAREGGFKSAADYVRQADYILEMAAKSGYLSERQSQPIRAECAALLAALEEAERLQQQETGMG</sequence>
<protein>
    <recommendedName>
        <fullName evidence="3">Four helix bundle protein</fullName>
    </recommendedName>
</protein>
<reference evidence="1 2" key="1">
    <citation type="submission" date="2018-08" db="EMBL/GenBank/DDBJ databases">
        <title>A genome reference for cultivated species of the human gut microbiota.</title>
        <authorList>
            <person name="Zou Y."/>
            <person name="Xue W."/>
            <person name="Luo G."/>
        </authorList>
    </citation>
    <scope>NUCLEOTIDE SEQUENCE [LARGE SCALE GENOMIC DNA]</scope>
    <source>
        <strain evidence="1 2">AF04-15</strain>
    </source>
</reference>
<name>A0A413FBB4_9FIRM</name>
<dbReference type="RefSeq" id="WP_007716424.1">
    <property type="nucleotide sequence ID" value="NZ_JAWYJI010000131.1"/>
</dbReference>
<dbReference type="OrthoDB" id="3175090at2"/>
<dbReference type="AlphaFoldDB" id="A0A413FBB4"/>
<dbReference type="SUPFAM" id="SSF158446">
    <property type="entry name" value="IVS-encoded protein-like"/>
    <property type="match status" value="1"/>
</dbReference>
<comment type="caution">
    <text evidence="1">The sequence shown here is derived from an EMBL/GenBank/DDBJ whole genome shotgun (WGS) entry which is preliminary data.</text>
</comment>
<dbReference type="Proteomes" id="UP000283880">
    <property type="component" value="Unassembled WGS sequence"/>
</dbReference>
<organism evidence="1 2">
    <name type="scientific">Enterocloster asparagiformis</name>
    <dbReference type="NCBI Taxonomy" id="333367"/>
    <lineage>
        <taxon>Bacteria</taxon>
        <taxon>Bacillati</taxon>
        <taxon>Bacillota</taxon>
        <taxon>Clostridia</taxon>
        <taxon>Lachnospirales</taxon>
        <taxon>Lachnospiraceae</taxon>
        <taxon>Enterocloster</taxon>
    </lineage>
</organism>
<evidence type="ECO:0000313" key="2">
    <source>
        <dbReference type="Proteomes" id="UP000283880"/>
    </source>
</evidence>